<dbReference type="Proteomes" id="UP000271889">
    <property type="component" value="Unassembled WGS sequence"/>
</dbReference>
<evidence type="ECO:0000313" key="2">
    <source>
        <dbReference type="EMBL" id="VDN34017.1"/>
    </source>
</evidence>
<evidence type="ECO:0000313" key="3">
    <source>
        <dbReference type="Proteomes" id="UP000271889"/>
    </source>
</evidence>
<dbReference type="AlphaFoldDB" id="A0A3P7NHJ8"/>
<reference evidence="2 3" key="1">
    <citation type="submission" date="2018-11" db="EMBL/GenBank/DDBJ databases">
        <authorList>
            <consortium name="Pathogen Informatics"/>
        </authorList>
    </citation>
    <scope>NUCLEOTIDE SEQUENCE [LARGE SCALE GENOMIC DNA]</scope>
</reference>
<organism evidence="2 3">
    <name type="scientific">Cylicostephanus goldi</name>
    <name type="common">Nematode worm</name>
    <dbReference type="NCBI Taxonomy" id="71465"/>
    <lineage>
        <taxon>Eukaryota</taxon>
        <taxon>Metazoa</taxon>
        <taxon>Ecdysozoa</taxon>
        <taxon>Nematoda</taxon>
        <taxon>Chromadorea</taxon>
        <taxon>Rhabditida</taxon>
        <taxon>Rhabditina</taxon>
        <taxon>Rhabditomorpha</taxon>
        <taxon>Strongyloidea</taxon>
        <taxon>Strongylidae</taxon>
        <taxon>Cylicostephanus</taxon>
    </lineage>
</organism>
<feature type="region of interest" description="Disordered" evidence="1">
    <location>
        <begin position="27"/>
        <end position="50"/>
    </location>
</feature>
<feature type="non-terminal residue" evidence="2">
    <location>
        <position position="1"/>
    </location>
</feature>
<name>A0A3P7NHJ8_CYLGO</name>
<sequence>STLFPQPSSLPEDLDQTASAQLVDLSEESATPDQLGGRIPAEPIPGVEESGTTLFTTPDIDLGPTIALHPTNPFLQDLNAQQSPEPIQY</sequence>
<keyword evidence="3" id="KW-1185">Reference proteome</keyword>
<dbReference type="EMBL" id="UYRV01123798">
    <property type="protein sequence ID" value="VDN34017.1"/>
    <property type="molecule type" value="Genomic_DNA"/>
</dbReference>
<accession>A0A3P7NHJ8</accession>
<protein>
    <submittedName>
        <fullName evidence="2">Uncharacterized protein</fullName>
    </submittedName>
</protein>
<proteinExistence type="predicted"/>
<evidence type="ECO:0000256" key="1">
    <source>
        <dbReference type="SAM" id="MobiDB-lite"/>
    </source>
</evidence>
<gene>
    <name evidence="2" type="ORF">CGOC_LOCUS12520</name>
</gene>